<evidence type="ECO:0000313" key="1">
    <source>
        <dbReference type="EMBL" id="MFD2187436.1"/>
    </source>
</evidence>
<sequence length="152" mass="18292">MKPYKRRRTEFIGISESNNWMLKVYTISTNDKFSSKNAVLNSHQNLKKWLKKAELNEFTKEKLGCLIIHETDKKIFAVLNWWVDENILQNHVFISDNCANLVFKDYSNQGIQFCVWEMAIIWFERNNWIENMMTDNPNKKKYLSNTYPHEYV</sequence>
<dbReference type="EMBL" id="JBHUHY010000013">
    <property type="protein sequence ID" value="MFD2187436.1"/>
    <property type="molecule type" value="Genomic_DNA"/>
</dbReference>
<organism evidence="1 2">
    <name type="scientific">Aquimarina celericrescens</name>
    <dbReference type="NCBI Taxonomy" id="1964542"/>
    <lineage>
        <taxon>Bacteria</taxon>
        <taxon>Pseudomonadati</taxon>
        <taxon>Bacteroidota</taxon>
        <taxon>Flavobacteriia</taxon>
        <taxon>Flavobacteriales</taxon>
        <taxon>Flavobacteriaceae</taxon>
        <taxon>Aquimarina</taxon>
    </lineage>
</organism>
<proteinExistence type="predicted"/>
<evidence type="ECO:0000313" key="2">
    <source>
        <dbReference type="Proteomes" id="UP001597344"/>
    </source>
</evidence>
<protein>
    <recommendedName>
        <fullName evidence="3">GNAT family N-acetyltransferase</fullName>
    </recommendedName>
</protein>
<reference evidence="2" key="1">
    <citation type="journal article" date="2019" name="Int. J. Syst. Evol. Microbiol.">
        <title>The Global Catalogue of Microorganisms (GCM) 10K type strain sequencing project: providing services to taxonomists for standard genome sequencing and annotation.</title>
        <authorList>
            <consortium name="The Broad Institute Genomics Platform"/>
            <consortium name="The Broad Institute Genome Sequencing Center for Infectious Disease"/>
            <person name="Wu L."/>
            <person name="Ma J."/>
        </authorList>
    </citation>
    <scope>NUCLEOTIDE SEQUENCE [LARGE SCALE GENOMIC DNA]</scope>
    <source>
        <strain evidence="2">DT92</strain>
    </source>
</reference>
<dbReference type="RefSeq" id="WP_378320434.1">
    <property type="nucleotide sequence ID" value="NZ_JBHUHY010000013.1"/>
</dbReference>
<keyword evidence="2" id="KW-1185">Reference proteome</keyword>
<accession>A0ABW5AZX3</accession>
<evidence type="ECO:0008006" key="3">
    <source>
        <dbReference type="Google" id="ProtNLM"/>
    </source>
</evidence>
<dbReference type="Proteomes" id="UP001597344">
    <property type="component" value="Unassembled WGS sequence"/>
</dbReference>
<name>A0ABW5AZX3_9FLAO</name>
<comment type="caution">
    <text evidence="1">The sequence shown here is derived from an EMBL/GenBank/DDBJ whole genome shotgun (WGS) entry which is preliminary data.</text>
</comment>
<gene>
    <name evidence="1" type="ORF">ACFSJT_11605</name>
</gene>